<evidence type="ECO:0000313" key="2">
    <source>
        <dbReference type="EMBL" id="PPE05822.1"/>
    </source>
</evidence>
<protein>
    <submittedName>
        <fullName evidence="2">Uncharacterized protein</fullName>
    </submittedName>
</protein>
<keyword evidence="1" id="KW-0812">Transmembrane</keyword>
<comment type="caution">
    <text evidence="2">The sequence shown here is derived from an EMBL/GenBank/DDBJ whole genome shotgun (WGS) entry which is preliminary data.</text>
</comment>
<dbReference type="EMBL" id="PHNE01000001">
    <property type="protein sequence ID" value="PPE05822.1"/>
    <property type="molecule type" value="Genomic_DNA"/>
</dbReference>
<dbReference type="Proteomes" id="UP000237865">
    <property type="component" value="Unassembled WGS sequence"/>
</dbReference>
<keyword evidence="1" id="KW-1133">Transmembrane helix</keyword>
<sequence length="317" mass="36569">MNKTKQNKKIARTIFWIFLVVSLAALLLGIFIKWLNIDTSHISSWTISNMFSPLKENSWSLSSAFPYKWLGSSWVVIDQWWFDGSNINPTNFVYNIAANYAILIVATTAMGVALIALIVSFFTKNNRDQHVIHEMKGENNNPNPIQVIFNAQPNFNQTEKTKAINNSEIKKVPEMIVIPEPETKAINNNYQHEYDYLAKLEAKYATELKQQEAKERLEQVKHEEALRNAVQDAEREKILKMFEERMLKKSQMSVQERAKIDGSASILEPRSELQKHANQMRSLVGPNHKSMQNADLRGMTKKELIKYMRNIANVLNK</sequence>
<feature type="transmembrane region" description="Helical" evidence="1">
    <location>
        <begin position="12"/>
        <end position="35"/>
    </location>
</feature>
<organism evidence="2 3">
    <name type="scientific">Williamsoniiplasma lucivorax</name>
    <dbReference type="NCBI Taxonomy" id="209274"/>
    <lineage>
        <taxon>Bacteria</taxon>
        <taxon>Bacillati</taxon>
        <taxon>Mycoplasmatota</taxon>
        <taxon>Mollicutes</taxon>
        <taxon>Entomoplasmatales</taxon>
        <taxon>Williamsoniiplasma</taxon>
    </lineage>
</organism>
<dbReference type="RefSeq" id="WP_028126753.1">
    <property type="nucleotide sequence ID" value="NZ_PHNE01000001.1"/>
</dbReference>
<proteinExistence type="predicted"/>
<keyword evidence="1" id="KW-0472">Membrane</keyword>
<keyword evidence="3" id="KW-1185">Reference proteome</keyword>
<accession>A0A2S5RF31</accession>
<reference evidence="2 3" key="1">
    <citation type="submission" date="2017-11" db="EMBL/GenBank/DDBJ databases">
        <title>Genome sequence of Entomoplasma lucivorax PIPN-2 (ATCC 49196).</title>
        <authorList>
            <person name="Lo W.-S."/>
            <person name="Gasparich G.E."/>
            <person name="Kuo C.-H."/>
        </authorList>
    </citation>
    <scope>NUCLEOTIDE SEQUENCE [LARGE SCALE GENOMIC DNA]</scope>
    <source>
        <strain evidence="2 3">PIPN-2</strain>
    </source>
</reference>
<gene>
    <name evidence="2" type="ORF">ELUCI_v1c01100</name>
</gene>
<evidence type="ECO:0000256" key="1">
    <source>
        <dbReference type="SAM" id="Phobius"/>
    </source>
</evidence>
<feature type="transmembrane region" description="Helical" evidence="1">
    <location>
        <begin position="100"/>
        <end position="122"/>
    </location>
</feature>
<dbReference type="AlphaFoldDB" id="A0A2S5RF31"/>
<dbReference type="STRING" id="1399797.GCA_000518285_01304"/>
<evidence type="ECO:0000313" key="3">
    <source>
        <dbReference type="Proteomes" id="UP000237865"/>
    </source>
</evidence>
<name>A0A2S5RF31_9MOLU</name>